<proteinExistence type="predicted"/>
<evidence type="ECO:0000313" key="3">
    <source>
        <dbReference type="Proteomes" id="UP000540506"/>
    </source>
</evidence>
<feature type="signal peptide" evidence="1">
    <location>
        <begin position="1"/>
        <end position="24"/>
    </location>
</feature>
<organism evidence="2 3">
    <name type="scientific">Kitasatospora kifunensis</name>
    <name type="common">Streptomyces kifunensis</name>
    <dbReference type="NCBI Taxonomy" id="58351"/>
    <lineage>
        <taxon>Bacteria</taxon>
        <taxon>Bacillati</taxon>
        <taxon>Actinomycetota</taxon>
        <taxon>Actinomycetes</taxon>
        <taxon>Kitasatosporales</taxon>
        <taxon>Streptomycetaceae</taxon>
        <taxon>Kitasatospora</taxon>
    </lineage>
</organism>
<feature type="chain" id="PRO_5039070236" evidence="1">
    <location>
        <begin position="25"/>
        <end position="310"/>
    </location>
</feature>
<dbReference type="RefSeq" id="WP_184934473.1">
    <property type="nucleotide sequence ID" value="NZ_JACHJV010000001.1"/>
</dbReference>
<sequence>MTMPGTPYVTPAMLTSAPAGISWAVVPTLTASAQTQTAQLAQVCWQATSAVDRYCLQPLRATVNTETGSGPGLPRIASDRATRKGTIVTRRWPVTSVAAIQTSPASAYPEQWTLVPSGQWRVRTPPILSAAPTPSTGPTGGNVIDVAPGYITWGRGKGGWDVMTSYLSGWPHAGLSAAVSAGAESLTVDDVTGWTGSVGFLYDGISTELVEVTAAAATVPVQLPGVAGTVQAGPGTLTLAGPLGFQHSAGAVLSALPPDVIRAAALQASVMALETIDAIATQSLSGRMAGGTGVLAEEVEMILDNYRRVA</sequence>
<dbReference type="Proteomes" id="UP000540506">
    <property type="component" value="Unassembled WGS sequence"/>
</dbReference>
<dbReference type="AlphaFoldDB" id="A0A7W7R012"/>
<keyword evidence="1" id="KW-0732">Signal</keyword>
<accession>A0A7W7R012</accession>
<name>A0A7W7R012_KITKI</name>
<comment type="caution">
    <text evidence="2">The sequence shown here is derived from an EMBL/GenBank/DDBJ whole genome shotgun (WGS) entry which is preliminary data.</text>
</comment>
<protein>
    <submittedName>
        <fullName evidence="2">Uncharacterized protein</fullName>
    </submittedName>
</protein>
<evidence type="ECO:0000256" key="1">
    <source>
        <dbReference type="SAM" id="SignalP"/>
    </source>
</evidence>
<gene>
    <name evidence="2" type="ORF">FHR34_001264</name>
</gene>
<evidence type="ECO:0000313" key="2">
    <source>
        <dbReference type="EMBL" id="MBB4922271.1"/>
    </source>
</evidence>
<dbReference type="EMBL" id="JACHJV010000001">
    <property type="protein sequence ID" value="MBB4922271.1"/>
    <property type="molecule type" value="Genomic_DNA"/>
</dbReference>
<keyword evidence="3" id="KW-1185">Reference proteome</keyword>
<reference evidence="2 3" key="1">
    <citation type="submission" date="2020-08" db="EMBL/GenBank/DDBJ databases">
        <title>Sequencing the genomes of 1000 actinobacteria strains.</title>
        <authorList>
            <person name="Klenk H.-P."/>
        </authorList>
    </citation>
    <scope>NUCLEOTIDE SEQUENCE [LARGE SCALE GENOMIC DNA]</scope>
    <source>
        <strain evidence="2 3">DSM 41654</strain>
    </source>
</reference>